<accession>A0A9P6C020</accession>
<reference evidence="1" key="1">
    <citation type="submission" date="2020-11" db="EMBL/GenBank/DDBJ databases">
        <authorList>
            <consortium name="DOE Joint Genome Institute"/>
            <person name="Ahrendt S."/>
            <person name="Riley R."/>
            <person name="Andreopoulos W."/>
            <person name="Labutti K."/>
            <person name="Pangilinan J."/>
            <person name="Ruiz-Duenas F.J."/>
            <person name="Barrasa J.M."/>
            <person name="Sanchez-Garcia M."/>
            <person name="Camarero S."/>
            <person name="Miyauchi S."/>
            <person name="Serrano A."/>
            <person name="Linde D."/>
            <person name="Babiker R."/>
            <person name="Drula E."/>
            <person name="Ayuso-Fernandez I."/>
            <person name="Pacheco R."/>
            <person name="Padilla G."/>
            <person name="Ferreira P."/>
            <person name="Barriuso J."/>
            <person name="Kellner H."/>
            <person name="Castanera R."/>
            <person name="Alfaro M."/>
            <person name="Ramirez L."/>
            <person name="Pisabarro A.G."/>
            <person name="Kuo A."/>
            <person name="Tritt A."/>
            <person name="Lipzen A."/>
            <person name="He G."/>
            <person name="Yan M."/>
            <person name="Ng V."/>
            <person name="Cullen D."/>
            <person name="Martin F."/>
            <person name="Rosso M.-N."/>
            <person name="Henrissat B."/>
            <person name="Hibbett D."/>
            <person name="Martinez A.T."/>
            <person name="Grigoriev I.V."/>
        </authorList>
    </citation>
    <scope>NUCLEOTIDE SEQUENCE</scope>
    <source>
        <strain evidence="1">MF-IS2</strain>
    </source>
</reference>
<dbReference type="OrthoDB" id="2978948at2759"/>
<name>A0A9P6C020_9AGAR</name>
<dbReference type="Proteomes" id="UP000807342">
    <property type="component" value="Unassembled WGS sequence"/>
</dbReference>
<evidence type="ECO:0000313" key="1">
    <source>
        <dbReference type="EMBL" id="KAF9446092.1"/>
    </source>
</evidence>
<feature type="non-terminal residue" evidence="1">
    <location>
        <position position="102"/>
    </location>
</feature>
<dbReference type="EMBL" id="MU151263">
    <property type="protein sequence ID" value="KAF9446092.1"/>
    <property type="molecule type" value="Genomic_DNA"/>
</dbReference>
<dbReference type="AlphaFoldDB" id="A0A9P6C020"/>
<comment type="caution">
    <text evidence="1">The sequence shown here is derived from an EMBL/GenBank/DDBJ whole genome shotgun (WGS) entry which is preliminary data.</text>
</comment>
<organism evidence="1 2">
    <name type="scientific">Macrolepiota fuliginosa MF-IS2</name>
    <dbReference type="NCBI Taxonomy" id="1400762"/>
    <lineage>
        <taxon>Eukaryota</taxon>
        <taxon>Fungi</taxon>
        <taxon>Dikarya</taxon>
        <taxon>Basidiomycota</taxon>
        <taxon>Agaricomycotina</taxon>
        <taxon>Agaricomycetes</taxon>
        <taxon>Agaricomycetidae</taxon>
        <taxon>Agaricales</taxon>
        <taxon>Agaricineae</taxon>
        <taxon>Agaricaceae</taxon>
        <taxon>Macrolepiota</taxon>
    </lineage>
</organism>
<keyword evidence="2" id="KW-1185">Reference proteome</keyword>
<sequence length="102" mass="11127">YSCPPADESGQALLKHTLAVPRESDYSIFECVYGIPNPSPATQSCFYNKLHGGQVLGARADACPDEAPCLETTGSFSSQGHPEVPPWIENGRWLLHVMENHT</sequence>
<evidence type="ECO:0000313" key="2">
    <source>
        <dbReference type="Proteomes" id="UP000807342"/>
    </source>
</evidence>
<proteinExistence type="predicted"/>
<gene>
    <name evidence="1" type="ORF">P691DRAFT_623634</name>
</gene>
<protein>
    <submittedName>
        <fullName evidence="1">Uncharacterized protein</fullName>
    </submittedName>
</protein>
<feature type="non-terminal residue" evidence="1">
    <location>
        <position position="1"/>
    </location>
</feature>